<evidence type="ECO:0000313" key="2">
    <source>
        <dbReference type="EMBL" id="KAG5579031.1"/>
    </source>
</evidence>
<dbReference type="InterPro" id="IPR040338">
    <property type="entry name" value="At1g67623-like"/>
</dbReference>
<dbReference type="PANTHER" id="PTHR33784:SF10">
    <property type="entry name" value="F-BOX PROTEIN"/>
    <property type="match status" value="1"/>
</dbReference>
<organism evidence="2 3">
    <name type="scientific">Solanum commersonii</name>
    <name type="common">Commerson's wild potato</name>
    <name type="synonym">Commerson's nightshade</name>
    <dbReference type="NCBI Taxonomy" id="4109"/>
    <lineage>
        <taxon>Eukaryota</taxon>
        <taxon>Viridiplantae</taxon>
        <taxon>Streptophyta</taxon>
        <taxon>Embryophyta</taxon>
        <taxon>Tracheophyta</taxon>
        <taxon>Spermatophyta</taxon>
        <taxon>Magnoliopsida</taxon>
        <taxon>eudicotyledons</taxon>
        <taxon>Gunneridae</taxon>
        <taxon>Pentapetalae</taxon>
        <taxon>asterids</taxon>
        <taxon>lamiids</taxon>
        <taxon>Solanales</taxon>
        <taxon>Solanaceae</taxon>
        <taxon>Solanoideae</taxon>
        <taxon>Solaneae</taxon>
        <taxon>Solanum</taxon>
    </lineage>
</organism>
<name>A0A9J5WUQ0_SOLCO</name>
<feature type="domain" description="At2g35280-like TPR" evidence="1">
    <location>
        <begin position="74"/>
        <end position="160"/>
    </location>
</feature>
<evidence type="ECO:0000313" key="3">
    <source>
        <dbReference type="Proteomes" id="UP000824120"/>
    </source>
</evidence>
<dbReference type="Pfam" id="PF23310">
    <property type="entry name" value="TPR_27"/>
    <property type="match status" value="1"/>
</dbReference>
<reference evidence="2 3" key="1">
    <citation type="submission" date="2020-09" db="EMBL/GenBank/DDBJ databases">
        <title>De no assembly of potato wild relative species, Solanum commersonii.</title>
        <authorList>
            <person name="Cho K."/>
        </authorList>
    </citation>
    <scope>NUCLEOTIDE SEQUENCE [LARGE SCALE GENOMIC DNA]</scope>
    <source>
        <strain evidence="2">LZ3.2</strain>
        <tissue evidence="2">Leaf</tissue>
    </source>
</reference>
<feature type="non-terminal residue" evidence="2">
    <location>
        <position position="1"/>
    </location>
</feature>
<dbReference type="EMBL" id="JACXVP010000010">
    <property type="protein sequence ID" value="KAG5579031.1"/>
    <property type="molecule type" value="Genomic_DNA"/>
</dbReference>
<dbReference type="PANTHER" id="PTHR33784">
    <property type="entry name" value="OS05G0482100 PROTEIN"/>
    <property type="match status" value="1"/>
</dbReference>
<accession>A0A9J5WUQ0</accession>
<comment type="caution">
    <text evidence="2">The sequence shown here is derived from an EMBL/GenBank/DDBJ whole genome shotgun (WGS) entry which is preliminary data.</text>
</comment>
<keyword evidence="3" id="KW-1185">Reference proteome</keyword>
<dbReference type="OrthoDB" id="1293639at2759"/>
<dbReference type="Proteomes" id="UP000824120">
    <property type="component" value="Chromosome 10"/>
</dbReference>
<dbReference type="AlphaFoldDB" id="A0A9J5WUQ0"/>
<dbReference type="InterPro" id="IPR057136">
    <property type="entry name" value="At2g35280_TPR_dom"/>
</dbReference>
<evidence type="ECO:0000259" key="1">
    <source>
        <dbReference type="Pfam" id="PF23310"/>
    </source>
</evidence>
<gene>
    <name evidence="2" type="ORF">H5410_049658</name>
</gene>
<sequence length="163" mass="18694">MHIKRVRLVKVGGGLLGEIVEMVASNSFKDLINSRLSCKFFNEIGNELWVYKKLSLDDVSLKILMHRSSRTFKTYDSFMNVCIDCGNTEAIYEDSYGAMPLLDKASKARHTAASYAISIFSIFLGGEYRRNRIINIGKIKLTQHQRRLTIHCRNRLRQMLSVS</sequence>
<proteinExistence type="predicted"/>
<protein>
    <recommendedName>
        <fullName evidence="1">At2g35280-like TPR domain-containing protein</fullName>
    </recommendedName>
</protein>